<dbReference type="Proteomes" id="UP000260136">
    <property type="component" value="Chromosome"/>
</dbReference>
<dbReference type="AlphaFoldDB" id="A0A3B0Q067"/>
<dbReference type="EMBL" id="LS991952">
    <property type="protein sequence ID" value="SYV94443.1"/>
    <property type="molecule type" value="Genomic_DNA"/>
</dbReference>
<accession>A0A3B0Q067</accession>
<evidence type="ECO:0000259" key="2">
    <source>
        <dbReference type="Pfam" id="PF05692"/>
    </source>
</evidence>
<evidence type="ECO:0000313" key="3">
    <source>
        <dbReference type="EMBL" id="SYV94443.1"/>
    </source>
</evidence>
<proteinExistence type="predicted"/>
<name>A0A3B0Q067_MYCGL</name>
<reference evidence="4" key="1">
    <citation type="submission" date="2018-06" db="EMBL/GenBank/DDBJ databases">
        <authorList>
            <consortium name="Pathogen Informatics"/>
        </authorList>
    </citation>
    <scope>NUCLEOTIDE SEQUENCE [LARGE SCALE GENOMIC DNA]</scope>
    <source>
        <strain evidence="4">NCTC10115</strain>
    </source>
</reference>
<feature type="region of interest" description="Disordered" evidence="1">
    <location>
        <begin position="50"/>
        <end position="77"/>
    </location>
</feature>
<sequence length="77" mass="7762">MNGTTGAQAAMQTANKTIRLMKGLNKVIIGGTNNKDTPYIGNLVFTLSTSMPASNSNTASEAKTSGSPSSNGVQAAA</sequence>
<organism evidence="3 4">
    <name type="scientific">Mycoplasmoides gallisepticum</name>
    <name type="common">Mycoplasma gallisepticum</name>
    <dbReference type="NCBI Taxonomy" id="2096"/>
    <lineage>
        <taxon>Bacteria</taxon>
        <taxon>Bacillati</taxon>
        <taxon>Mycoplasmatota</taxon>
        <taxon>Mycoplasmoidales</taxon>
        <taxon>Mycoplasmoidaceae</taxon>
        <taxon>Mycoplasmoides</taxon>
    </lineage>
</organism>
<evidence type="ECO:0000256" key="1">
    <source>
        <dbReference type="SAM" id="MobiDB-lite"/>
    </source>
</evidence>
<feature type="domain" description="Haemagglutinin Mycoplasma" evidence="2">
    <location>
        <begin position="4"/>
        <end position="47"/>
    </location>
</feature>
<keyword evidence="3" id="KW-0449">Lipoprotein</keyword>
<gene>
    <name evidence="3" type="ORF">NCTC10115_00767</name>
</gene>
<dbReference type="Pfam" id="PF05692">
    <property type="entry name" value="Myco_haema"/>
    <property type="match status" value="1"/>
</dbReference>
<dbReference type="InterPro" id="IPR008692">
    <property type="entry name" value="Hemogglutn_Mycoplasma"/>
</dbReference>
<evidence type="ECO:0000313" key="4">
    <source>
        <dbReference type="Proteomes" id="UP000260136"/>
    </source>
</evidence>
<protein>
    <submittedName>
        <fullName evidence="3">Lipoprotein and hemagglutinin (VlhA) family protein</fullName>
    </submittedName>
</protein>